<sequence>MFLAVRLQHAFDKPIALSKSNAKMEEDDSTISIIKLIVELISFYHSDFYVGTY</sequence>
<proteinExistence type="predicted"/>
<name>A0A649Z4Q8_ECOLX</name>
<evidence type="ECO:0000313" key="1">
    <source>
        <dbReference type="EMBL" id="QGM50028.1"/>
    </source>
</evidence>
<keyword evidence="1" id="KW-0614">Plasmid</keyword>
<geneLocation type="plasmid" evidence="1">
    <name>p16EC-IncN</name>
</geneLocation>
<dbReference type="EMBL" id="MN086778">
    <property type="protein sequence ID" value="QGM50028.1"/>
    <property type="molecule type" value="Genomic_DNA"/>
</dbReference>
<dbReference type="AlphaFoldDB" id="A0A649Z4Q8"/>
<organism evidence="1">
    <name type="scientific">Escherichia coli</name>
    <dbReference type="NCBI Taxonomy" id="562"/>
    <lineage>
        <taxon>Bacteria</taxon>
        <taxon>Pseudomonadati</taxon>
        <taxon>Pseudomonadota</taxon>
        <taxon>Gammaproteobacteria</taxon>
        <taxon>Enterobacterales</taxon>
        <taxon>Enterobacteriaceae</taxon>
        <taxon>Escherichia</taxon>
    </lineage>
</organism>
<accession>A0A649Z4Q8</accession>
<reference evidence="1" key="1">
    <citation type="submission" date="2019-06" db="EMBL/GenBank/DDBJ databases">
        <authorList>
            <person name="Song H."/>
            <person name="Liu D."/>
            <person name="Wang Y."/>
            <person name="Wu C."/>
        </authorList>
    </citation>
    <scope>NUCLEOTIDE SEQUENCE</scope>
    <source>
        <plasmid evidence="1">p16EC-IncN</plasmid>
    </source>
</reference>
<protein>
    <submittedName>
        <fullName evidence="1">Uncharacterized protein</fullName>
    </submittedName>
</protein>